<protein>
    <recommendedName>
        <fullName evidence="1">RES domain-containing protein</fullName>
    </recommendedName>
</protein>
<dbReference type="EMBL" id="BAAAGX010000020">
    <property type="protein sequence ID" value="GAA0259594.1"/>
    <property type="molecule type" value="Genomic_DNA"/>
</dbReference>
<dbReference type="InterPro" id="IPR014914">
    <property type="entry name" value="RES_dom"/>
</dbReference>
<accession>A0ABP3EGC7</accession>
<dbReference type="Pfam" id="PF08808">
    <property type="entry name" value="RES"/>
    <property type="match status" value="1"/>
</dbReference>
<name>A0ABP3EGC7_9ACTN</name>
<evidence type="ECO:0000313" key="3">
    <source>
        <dbReference type="Proteomes" id="UP001500967"/>
    </source>
</evidence>
<feature type="domain" description="RES" evidence="1">
    <location>
        <begin position="24"/>
        <end position="166"/>
    </location>
</feature>
<dbReference type="Proteomes" id="UP001500967">
    <property type="component" value="Unassembled WGS sequence"/>
</dbReference>
<evidence type="ECO:0000259" key="1">
    <source>
        <dbReference type="Pfam" id="PF08808"/>
    </source>
</evidence>
<keyword evidence="3" id="KW-1185">Reference proteome</keyword>
<organism evidence="2 3">
    <name type="scientific">Cryptosporangium japonicum</name>
    <dbReference type="NCBI Taxonomy" id="80872"/>
    <lineage>
        <taxon>Bacteria</taxon>
        <taxon>Bacillati</taxon>
        <taxon>Actinomycetota</taxon>
        <taxon>Actinomycetes</taxon>
        <taxon>Cryptosporangiales</taxon>
        <taxon>Cryptosporangiaceae</taxon>
        <taxon>Cryptosporangium</taxon>
    </lineage>
</organism>
<reference evidence="3" key="1">
    <citation type="journal article" date="2019" name="Int. J. Syst. Evol. Microbiol.">
        <title>The Global Catalogue of Microorganisms (GCM) 10K type strain sequencing project: providing services to taxonomists for standard genome sequencing and annotation.</title>
        <authorList>
            <consortium name="The Broad Institute Genomics Platform"/>
            <consortium name="The Broad Institute Genome Sequencing Center for Infectious Disease"/>
            <person name="Wu L."/>
            <person name="Ma J."/>
        </authorList>
    </citation>
    <scope>NUCLEOTIDE SEQUENCE [LARGE SCALE GENOMIC DNA]</scope>
    <source>
        <strain evidence="3">JCM 10425</strain>
    </source>
</reference>
<gene>
    <name evidence="2" type="ORF">GCM10009539_51250</name>
</gene>
<proteinExistence type="predicted"/>
<comment type="caution">
    <text evidence="2">The sequence shown here is derived from an EMBL/GenBank/DDBJ whole genome shotgun (WGS) entry which is preliminary data.</text>
</comment>
<sequence length="192" mass="21465">MLLYRVIPHVSGVQPGLPGHALHVSPRQGDGRFDNPAHYRITYFALEASGAVGESFGDVPDWTRQMFSPECTPGSVSALVTYRLADRVRLLELDSAPNLAERGLRPSQVIERNRSASQTWALRIYGERNQRGDRLWDGVRWWSYHRPAWRIVGYWGEEPPAVLKIEPLDLDHPAVVDAAFELGRAVGAARAG</sequence>
<evidence type="ECO:0000313" key="2">
    <source>
        <dbReference type="EMBL" id="GAA0259594.1"/>
    </source>
</evidence>